<accession>V4T6N5</accession>
<keyword evidence="3" id="KW-1185">Reference proteome</keyword>
<protein>
    <submittedName>
        <fullName evidence="2">Uncharacterized protein</fullName>
    </submittedName>
</protein>
<evidence type="ECO:0000313" key="3">
    <source>
        <dbReference type="Proteomes" id="UP000030687"/>
    </source>
</evidence>
<sequence length="67" mass="8044">MNAALSLFVIIVSLQNDFFFLKPMKYLPIRYTCMIVVFRIFFFILEKPLFHKKYSLPIILLIKKNIT</sequence>
<gene>
    <name evidence="2" type="ORF">CICLE_v10023222mg</name>
</gene>
<dbReference type="KEGG" id="cic:CICLE_v10023222mg"/>
<name>V4T6N5_CITCL</name>
<dbReference type="EMBL" id="KI536661">
    <property type="protein sequence ID" value="ESR55928.1"/>
    <property type="molecule type" value="Genomic_DNA"/>
</dbReference>
<keyword evidence="1" id="KW-1133">Transmembrane helix</keyword>
<reference evidence="2 3" key="1">
    <citation type="submission" date="2013-10" db="EMBL/GenBank/DDBJ databases">
        <authorList>
            <consortium name="International Citrus Genome Consortium"/>
            <person name="Jenkins J."/>
            <person name="Schmutz J."/>
            <person name="Prochnik S."/>
            <person name="Rokhsar D."/>
            <person name="Gmitter F."/>
            <person name="Ollitrault P."/>
            <person name="Machado M."/>
            <person name="Talon M."/>
            <person name="Wincker P."/>
            <person name="Jaillon O."/>
            <person name="Morgante M."/>
        </authorList>
    </citation>
    <scope>NUCLEOTIDE SEQUENCE</scope>
    <source>
        <strain evidence="3">cv. Clemenules</strain>
    </source>
</reference>
<keyword evidence="1" id="KW-0812">Transmembrane</keyword>
<feature type="transmembrane region" description="Helical" evidence="1">
    <location>
        <begin position="26"/>
        <end position="45"/>
    </location>
</feature>
<dbReference type="InParanoid" id="V4T6N5"/>
<keyword evidence="1" id="KW-0472">Membrane</keyword>
<evidence type="ECO:0000313" key="2">
    <source>
        <dbReference type="EMBL" id="ESR55928.1"/>
    </source>
</evidence>
<evidence type="ECO:0000256" key="1">
    <source>
        <dbReference type="SAM" id="Phobius"/>
    </source>
</evidence>
<organism evidence="2 3">
    <name type="scientific">Citrus clementina</name>
    <name type="common">Clementine</name>
    <name type="synonym">Citrus deliciosa x Citrus sinensis</name>
    <dbReference type="NCBI Taxonomy" id="85681"/>
    <lineage>
        <taxon>Eukaryota</taxon>
        <taxon>Viridiplantae</taxon>
        <taxon>Streptophyta</taxon>
        <taxon>Embryophyta</taxon>
        <taxon>Tracheophyta</taxon>
        <taxon>Spermatophyta</taxon>
        <taxon>Magnoliopsida</taxon>
        <taxon>eudicotyledons</taxon>
        <taxon>Gunneridae</taxon>
        <taxon>Pentapetalae</taxon>
        <taxon>rosids</taxon>
        <taxon>malvids</taxon>
        <taxon>Sapindales</taxon>
        <taxon>Rutaceae</taxon>
        <taxon>Aurantioideae</taxon>
        <taxon>Citrus</taxon>
    </lineage>
</organism>
<dbReference type="Gramene" id="ESR55928">
    <property type="protein sequence ID" value="ESR55928"/>
    <property type="gene ID" value="CICLE_v10023222mg"/>
</dbReference>
<dbReference type="Proteomes" id="UP000030687">
    <property type="component" value="Unassembled WGS sequence"/>
</dbReference>
<dbReference type="AlphaFoldDB" id="V4T6N5"/>
<proteinExistence type="predicted"/>